<name>A0A2G0CEI6_9BACT</name>
<dbReference type="Gene3D" id="3.90.226.10">
    <property type="entry name" value="2-enoyl-CoA Hydratase, Chain A, domain 1"/>
    <property type="match status" value="1"/>
</dbReference>
<feature type="chain" id="PRO_5013968276" description="Tetratricopeptide repeat protein" evidence="2">
    <location>
        <begin position="19"/>
        <end position="553"/>
    </location>
</feature>
<accession>A0A2G0CEI6</accession>
<feature type="signal peptide" evidence="2">
    <location>
        <begin position="1"/>
        <end position="18"/>
    </location>
</feature>
<protein>
    <recommendedName>
        <fullName evidence="5">Tetratricopeptide repeat protein</fullName>
    </recommendedName>
</protein>
<dbReference type="Proteomes" id="UP000226437">
    <property type="component" value="Unassembled WGS sequence"/>
</dbReference>
<dbReference type="InterPro" id="IPR011990">
    <property type="entry name" value="TPR-like_helical_dom_sf"/>
</dbReference>
<dbReference type="PROSITE" id="PS50005">
    <property type="entry name" value="TPR"/>
    <property type="match status" value="1"/>
</dbReference>
<evidence type="ECO:0000256" key="2">
    <source>
        <dbReference type="SAM" id="SignalP"/>
    </source>
</evidence>
<keyword evidence="1" id="KW-0802">TPR repeat</keyword>
<proteinExistence type="predicted"/>
<evidence type="ECO:0000313" key="3">
    <source>
        <dbReference type="EMBL" id="PHK98388.1"/>
    </source>
</evidence>
<dbReference type="SUPFAM" id="SSF52096">
    <property type="entry name" value="ClpP/crotonase"/>
    <property type="match status" value="1"/>
</dbReference>
<dbReference type="SUPFAM" id="SSF48452">
    <property type="entry name" value="TPR-like"/>
    <property type="match status" value="1"/>
</dbReference>
<comment type="caution">
    <text evidence="3">The sequence shown here is derived from an EMBL/GenBank/DDBJ whole genome shotgun (WGS) entry which is preliminary data.</text>
</comment>
<dbReference type="InterPro" id="IPR019734">
    <property type="entry name" value="TPR_rpt"/>
</dbReference>
<evidence type="ECO:0008006" key="5">
    <source>
        <dbReference type="Google" id="ProtNLM"/>
    </source>
</evidence>
<dbReference type="AlphaFoldDB" id="A0A2G0CEI6"/>
<organism evidence="3 4">
    <name type="scientific">Neolewinella marina</name>
    <dbReference type="NCBI Taxonomy" id="438751"/>
    <lineage>
        <taxon>Bacteria</taxon>
        <taxon>Pseudomonadati</taxon>
        <taxon>Bacteroidota</taxon>
        <taxon>Saprospiria</taxon>
        <taxon>Saprospirales</taxon>
        <taxon>Lewinellaceae</taxon>
        <taxon>Neolewinella</taxon>
    </lineage>
</organism>
<evidence type="ECO:0000313" key="4">
    <source>
        <dbReference type="Proteomes" id="UP000226437"/>
    </source>
</evidence>
<evidence type="ECO:0000256" key="1">
    <source>
        <dbReference type="PROSITE-ProRule" id="PRU00339"/>
    </source>
</evidence>
<dbReference type="PROSITE" id="PS50293">
    <property type="entry name" value="TPR_REGION"/>
    <property type="match status" value="1"/>
</dbReference>
<reference evidence="3 4" key="1">
    <citation type="submission" date="2017-10" db="EMBL/GenBank/DDBJ databases">
        <title>The draft genome sequence of Lewinella marina KCTC 32374.</title>
        <authorList>
            <person name="Wang K."/>
        </authorList>
    </citation>
    <scope>NUCLEOTIDE SEQUENCE [LARGE SCALE GENOMIC DNA]</scope>
    <source>
        <strain evidence="3 4">MKG-38</strain>
    </source>
</reference>
<gene>
    <name evidence="3" type="ORF">CGL56_11880</name>
</gene>
<keyword evidence="4" id="KW-1185">Reference proteome</keyword>
<dbReference type="SMART" id="SM00028">
    <property type="entry name" value="TPR"/>
    <property type="match status" value="1"/>
</dbReference>
<dbReference type="RefSeq" id="WP_099106774.1">
    <property type="nucleotide sequence ID" value="NZ_JAATJF010000004.1"/>
</dbReference>
<dbReference type="EMBL" id="PDLO01000004">
    <property type="protein sequence ID" value="PHK98388.1"/>
    <property type="molecule type" value="Genomic_DNA"/>
</dbReference>
<keyword evidence="2" id="KW-0732">Signal</keyword>
<dbReference type="Gene3D" id="1.25.40.10">
    <property type="entry name" value="Tetratricopeptide repeat domain"/>
    <property type="match status" value="1"/>
</dbReference>
<dbReference type="InterPro" id="IPR029045">
    <property type="entry name" value="ClpP/crotonase-like_dom_sf"/>
</dbReference>
<feature type="repeat" description="TPR" evidence="1">
    <location>
        <begin position="503"/>
        <end position="536"/>
    </location>
</feature>
<dbReference type="OrthoDB" id="5480566at2"/>
<sequence length="553" mass="63192">MRQLYPTLLLLILSFSLAAQIDLTPEEWRQDLRHLQKTAHEEYPFLFKKVSAEDFDAAVEELHAEIPQLEDHEVIVGLARIVALFGYGHTNIWLSGWGPDNPFGFRELPYNLYWFSDGLYVQGAHRAFAEAVGARVTHVAGVPVEEALEAVRPVVSVENEQFFRATAPLQLANPAVLHAQGITAELQDSVTLTLEREGEPFQVTFAPVDTTRHHVHYGLAVEDEQWLDARDNTTTPLWLRHLDRPYFHEYLPDSRTVYVRQSKVRDDSTQLLPDFYGEVFDFIEENEVDRLVIDLRLNGGGNNYKNKDVIRGIIQTEKIDQPGKLFAIIGRRTFSAAQNLVNELDNYTNVIFVGEPTSENVNFYGDNRPVELPNSKIEARLSFAWWQDKPQWENDDWQAPHIAVDMSFADYRENRDPALEAILNYDGDVALADPIDYLAELYRAGKLEEVRAEAHRLVKDPRYRYYPFERRLNQTGYLLLGQHKAGEAVMVFQLNAELFPDSPNAWDSLAEGHWKAGNTEKAVEYYQKAMAMDPEGPTGENARAMLGEIRGSE</sequence>